<keyword evidence="2" id="KW-1185">Reference proteome</keyword>
<name>A0A9W3BLH0_BIOGL</name>
<dbReference type="RefSeq" id="XP_055900258.1">
    <property type="nucleotide sequence ID" value="XM_056044283.1"/>
</dbReference>
<evidence type="ECO:0000313" key="7">
    <source>
        <dbReference type="RefSeq" id="XP_055900258.1"/>
    </source>
</evidence>
<dbReference type="InterPro" id="IPR036866">
    <property type="entry name" value="RibonucZ/Hydroxyglut_hydro"/>
</dbReference>
<sequence>MPFNIDEDVEIGPTPGHTGNDVSVVVKKANLGVLAVVGDLFYCEGDLFSPSLWLKKSERPHLQVQSRYTILEMADFIIPGHGPTFKVELEEQKRTKENFRKRMREVKELDITADNLVKSLESSLKEKEHEVKQEQQRNRELDAKFKNLLQEKESIEAQLQKILDNHYTEKSELSSKIKSLQEEKKKLKDVKEQNKQCEHLSDSDSTEIDLDSSIFLQEDVGLQPIDHEQPSSHSVKKVQDQKNKRYLVKAQEAVLRKSSRLLSRSEENLRNTSNEVSNLKSRLIDVEHEKIMLVKQLTQFRSKYNYITRQKDKEIQRLKSELELVQITTCGLFFALSLHDTFHVRTKNPLLALNFNKLNRASHLNLIYSSYIVLWYSMYSNV</sequence>
<dbReference type="Gene3D" id="3.60.15.10">
    <property type="entry name" value="Ribonuclease Z/Hydroxyacylglutathione hydrolase-like"/>
    <property type="match status" value="1"/>
</dbReference>
<dbReference type="SUPFAM" id="SSF56281">
    <property type="entry name" value="Metallo-hydrolase/oxidoreductase"/>
    <property type="match status" value="1"/>
</dbReference>
<dbReference type="AlphaFoldDB" id="A0A9W3BLH0"/>
<evidence type="ECO:0000313" key="3">
    <source>
        <dbReference type="RefSeq" id="XP_055900252.1"/>
    </source>
</evidence>
<evidence type="ECO:0000313" key="8">
    <source>
        <dbReference type="RefSeq" id="XP_055900259.1"/>
    </source>
</evidence>
<evidence type="ECO:0000313" key="5">
    <source>
        <dbReference type="RefSeq" id="XP_055900256.1"/>
    </source>
</evidence>
<organism evidence="2 6">
    <name type="scientific">Biomphalaria glabrata</name>
    <name type="common">Bloodfluke planorb</name>
    <name type="synonym">Freshwater snail</name>
    <dbReference type="NCBI Taxonomy" id="6526"/>
    <lineage>
        <taxon>Eukaryota</taxon>
        <taxon>Metazoa</taxon>
        <taxon>Spiralia</taxon>
        <taxon>Lophotrochozoa</taxon>
        <taxon>Mollusca</taxon>
        <taxon>Gastropoda</taxon>
        <taxon>Heterobranchia</taxon>
        <taxon>Euthyneura</taxon>
        <taxon>Panpulmonata</taxon>
        <taxon>Hygrophila</taxon>
        <taxon>Lymnaeoidea</taxon>
        <taxon>Planorbidae</taxon>
        <taxon>Biomphalaria</taxon>
    </lineage>
</organism>
<proteinExistence type="predicted"/>
<accession>A0A9W3BLH0</accession>
<dbReference type="RefSeq" id="XP_055900259.1">
    <property type="nucleotide sequence ID" value="XM_056044284.1"/>
</dbReference>
<dbReference type="RefSeq" id="XP_055900252.1">
    <property type="nucleotide sequence ID" value="XM_056044277.1"/>
</dbReference>
<gene>
    <name evidence="3 4 5 6 7 8" type="primary">LOC129928715</name>
</gene>
<dbReference type="RefSeq" id="XP_055900256.1">
    <property type="nucleotide sequence ID" value="XM_056044281.1"/>
</dbReference>
<evidence type="ECO:0000313" key="4">
    <source>
        <dbReference type="RefSeq" id="XP_055900255.1"/>
    </source>
</evidence>
<dbReference type="PANTHER" id="PTHR23200">
    <property type="entry name" value="METALLO-BETA-LACTAMASE DOMAIN-CONTAINING PROTEIN 1"/>
    <property type="match status" value="1"/>
</dbReference>
<protein>
    <submittedName>
        <fullName evidence="3 4">Uncharacterized protein LOC129928715 isoform X1</fullName>
    </submittedName>
</protein>
<dbReference type="Proteomes" id="UP001165740">
    <property type="component" value="Chromosome 10"/>
</dbReference>
<dbReference type="RefSeq" id="XP_055900255.1">
    <property type="nucleotide sequence ID" value="XM_056044280.1"/>
</dbReference>
<dbReference type="OrthoDB" id="10250730at2759"/>
<dbReference type="PANTHER" id="PTHR23200:SF48">
    <property type="entry name" value="METALLO-BETA-LACTAMASE DOMAIN-CONTAINING PROTEIN 1"/>
    <property type="match status" value="1"/>
</dbReference>
<feature type="coiled-coil region" evidence="1">
    <location>
        <begin position="255"/>
        <end position="289"/>
    </location>
</feature>
<evidence type="ECO:0000313" key="2">
    <source>
        <dbReference type="Proteomes" id="UP001165740"/>
    </source>
</evidence>
<evidence type="ECO:0000313" key="6">
    <source>
        <dbReference type="RefSeq" id="XP_055900257.1"/>
    </source>
</evidence>
<evidence type="ECO:0000256" key="1">
    <source>
        <dbReference type="SAM" id="Coils"/>
    </source>
</evidence>
<dbReference type="InterPro" id="IPR039344">
    <property type="entry name" value="MBLAC1"/>
</dbReference>
<feature type="coiled-coil region" evidence="1">
    <location>
        <begin position="89"/>
        <end position="200"/>
    </location>
</feature>
<reference evidence="3 4" key="1">
    <citation type="submission" date="2025-04" db="UniProtKB">
        <authorList>
            <consortium name="RefSeq"/>
        </authorList>
    </citation>
    <scope>IDENTIFICATION</scope>
</reference>
<keyword evidence="1" id="KW-0175">Coiled coil</keyword>
<dbReference type="GeneID" id="129928715"/>
<dbReference type="RefSeq" id="XP_055900257.1">
    <property type="nucleotide sequence ID" value="XM_056044282.1"/>
</dbReference>